<feature type="domain" description="Glycosyltransferase subfamily 4-like N-terminal" evidence="6">
    <location>
        <begin position="21"/>
        <end position="184"/>
    </location>
</feature>
<evidence type="ECO:0000313" key="8">
    <source>
        <dbReference type="Proteomes" id="UP000233276"/>
    </source>
</evidence>
<keyword evidence="2" id="KW-0328">Glycosyltransferase</keyword>
<gene>
    <name evidence="7" type="ORF">CXR34_16155</name>
</gene>
<dbReference type="Pfam" id="PF00534">
    <property type="entry name" value="Glycos_transf_1"/>
    <property type="match status" value="1"/>
</dbReference>
<dbReference type="Pfam" id="PF13439">
    <property type="entry name" value="Glyco_transf_4"/>
    <property type="match status" value="1"/>
</dbReference>
<dbReference type="PANTHER" id="PTHR12526">
    <property type="entry name" value="GLYCOSYLTRANSFERASE"/>
    <property type="match status" value="1"/>
</dbReference>
<feature type="domain" description="Glycosyl transferase family 1" evidence="5">
    <location>
        <begin position="201"/>
        <end position="347"/>
    </location>
</feature>
<proteinExistence type="inferred from homology"/>
<evidence type="ECO:0000256" key="4">
    <source>
        <dbReference type="SAM" id="MobiDB-lite"/>
    </source>
</evidence>
<dbReference type="PANTHER" id="PTHR12526:SF640">
    <property type="entry name" value="COLANIC ACID BIOSYNTHESIS GLYCOSYLTRANSFERASE WCAL-RELATED"/>
    <property type="match status" value="1"/>
</dbReference>
<dbReference type="GO" id="GO:0016757">
    <property type="term" value="F:glycosyltransferase activity"/>
    <property type="evidence" value="ECO:0007669"/>
    <property type="project" value="UniProtKB-KW"/>
</dbReference>
<protein>
    <submittedName>
        <fullName evidence="7">Glycosyl transferase family 1</fullName>
    </submittedName>
</protein>
<evidence type="ECO:0000259" key="5">
    <source>
        <dbReference type="Pfam" id="PF00534"/>
    </source>
</evidence>
<feature type="region of interest" description="Disordered" evidence="4">
    <location>
        <begin position="385"/>
        <end position="413"/>
    </location>
</feature>
<organism evidence="7 8">
    <name type="scientific">Microbacterium hominis</name>
    <dbReference type="NCBI Taxonomy" id="162426"/>
    <lineage>
        <taxon>Bacteria</taxon>
        <taxon>Bacillati</taxon>
        <taxon>Actinomycetota</taxon>
        <taxon>Actinomycetes</taxon>
        <taxon>Micrococcales</taxon>
        <taxon>Microbacteriaceae</taxon>
        <taxon>Microbacterium</taxon>
    </lineage>
</organism>
<dbReference type="InterPro" id="IPR001296">
    <property type="entry name" value="Glyco_trans_1"/>
</dbReference>
<dbReference type="Gene3D" id="3.40.50.2000">
    <property type="entry name" value="Glycogen Phosphorylase B"/>
    <property type="match status" value="2"/>
</dbReference>
<evidence type="ECO:0000259" key="6">
    <source>
        <dbReference type="Pfam" id="PF13439"/>
    </source>
</evidence>
<dbReference type="CDD" id="cd03811">
    <property type="entry name" value="GT4_GT28_WabH-like"/>
    <property type="match status" value="1"/>
</dbReference>
<dbReference type="InterPro" id="IPR028098">
    <property type="entry name" value="Glyco_trans_4-like_N"/>
</dbReference>
<dbReference type="EMBL" id="CP025299">
    <property type="protein sequence ID" value="AUG30842.1"/>
    <property type="molecule type" value="Genomic_DNA"/>
</dbReference>
<evidence type="ECO:0000313" key="7">
    <source>
        <dbReference type="EMBL" id="AUG30842.1"/>
    </source>
</evidence>
<sequence length="413" mass="44437">MSAADRARTVLVANPSADLYGSDRMMLEGVRGLVELGWRVVVTSSDDGPLIPLLRAAGADVRFLDAPVIRKSALRPRGLVRLLGDVVAHGPRMRRLIADVGADVVLVNTVTIPFWILAARRAGVPSVVHVHEAESTLPAAARAILTRPLRWASGVIFNSQTSRRVAGSAWLERRDRARVVPNGVAGPSAPTPARIRLDAPLRIVYVGRLSPRKGVDLVVDAVARLQGLGLAAELEIVGDVFPGYEWYEQSLRDRVSELAIGERVRFAGFQRSVWDRLSAADVAVVPSRGAESFGNVLIEAALCARPVVAADHTGLREASADLASALLVATNDVDALAAGLRRVHDEWDAMREGAWGDAERVRLRHSPDRYHRALSAALLERLGEETGSAAAPAHAPSPQAGSRRPRLTEELTP</sequence>
<dbReference type="Proteomes" id="UP000233276">
    <property type="component" value="Chromosome"/>
</dbReference>
<evidence type="ECO:0000256" key="3">
    <source>
        <dbReference type="ARBA" id="ARBA00022679"/>
    </source>
</evidence>
<evidence type="ECO:0000256" key="1">
    <source>
        <dbReference type="ARBA" id="ARBA00009481"/>
    </source>
</evidence>
<evidence type="ECO:0000256" key="2">
    <source>
        <dbReference type="ARBA" id="ARBA00022676"/>
    </source>
</evidence>
<keyword evidence="3 7" id="KW-0808">Transferase</keyword>
<dbReference type="RefSeq" id="WP_101306988.1">
    <property type="nucleotide sequence ID" value="NZ_CP025299.1"/>
</dbReference>
<dbReference type="AlphaFoldDB" id="A0A2K9DD50"/>
<comment type="similarity">
    <text evidence="1">Belongs to the glycosyltransferase group 1 family. Glycosyltransferase 4 subfamily.</text>
</comment>
<accession>A0A2K9DD50</accession>
<name>A0A2K9DD50_9MICO</name>
<dbReference type="SUPFAM" id="SSF53756">
    <property type="entry name" value="UDP-Glycosyltransferase/glycogen phosphorylase"/>
    <property type="match status" value="1"/>
</dbReference>
<feature type="compositionally biased region" description="Low complexity" evidence="4">
    <location>
        <begin position="388"/>
        <end position="402"/>
    </location>
</feature>
<dbReference type="KEGG" id="mhos:CXR34_16155"/>
<reference evidence="7 8" key="1">
    <citation type="submission" date="2017-12" db="EMBL/GenBank/DDBJ databases">
        <title>Isolation and characterization of estrogens degradatiion strain Microbacterium hominis SJTG1.</title>
        <authorList>
            <person name="Xiong W."/>
            <person name="Yin C."/>
            <person name="Zheng D."/>
            <person name="Liang R."/>
        </authorList>
    </citation>
    <scope>NUCLEOTIDE SEQUENCE [LARGE SCALE GENOMIC DNA]</scope>
    <source>
        <strain evidence="7 8">SJTG1</strain>
    </source>
</reference>